<keyword evidence="1" id="KW-0175">Coiled coil</keyword>
<keyword evidence="3" id="KW-0732">Signal</keyword>
<keyword evidence="4" id="KW-0347">Helicase</keyword>
<proteinExistence type="predicted"/>
<dbReference type="AlphaFoldDB" id="A0AAE1H3E1"/>
<dbReference type="Proteomes" id="UP001219518">
    <property type="component" value="Unassembled WGS sequence"/>
</dbReference>
<feature type="region of interest" description="Disordered" evidence="2">
    <location>
        <begin position="118"/>
        <end position="163"/>
    </location>
</feature>
<dbReference type="GO" id="GO:0004386">
    <property type="term" value="F:helicase activity"/>
    <property type="evidence" value="ECO:0007669"/>
    <property type="project" value="UniProtKB-KW"/>
</dbReference>
<sequence>MSPTVRRVASDVVASAALVLLLLASADALVHAAPPGAAGTAGAVGVAFPADATLHGSVPAHSAPPPQPRPRRARSLLDDDLIMTGLNMITGASCSCRRLTLCDLAATLLQAIEANKAQDAETLRRRQQQPDYTPHPYRGLPGRYKRAGGQEDVADDDRPPNPTLLHITETFLRRLRDEEEANRREALRRAREALERAARAEGELHDYQDDGVADQDDDFARDLRNLNHDSDPSDAIQRIARHL</sequence>
<evidence type="ECO:0000256" key="3">
    <source>
        <dbReference type="SAM" id="SignalP"/>
    </source>
</evidence>
<evidence type="ECO:0000313" key="5">
    <source>
        <dbReference type="Proteomes" id="UP001219518"/>
    </source>
</evidence>
<reference evidence="4" key="2">
    <citation type="journal article" date="2023" name="BMC Genomics">
        <title>Pest status, molecular evolution, and epigenetic factors derived from the genome assembly of Frankliniella fusca, a thysanopteran phytovirus vector.</title>
        <authorList>
            <person name="Catto M.A."/>
            <person name="Labadie P.E."/>
            <person name="Jacobson A.L."/>
            <person name="Kennedy G.G."/>
            <person name="Srinivasan R."/>
            <person name="Hunt B.G."/>
        </authorList>
    </citation>
    <scope>NUCLEOTIDE SEQUENCE</scope>
    <source>
        <strain evidence="4">PL_HMW_Pooled</strain>
    </source>
</reference>
<protein>
    <submittedName>
        <fullName evidence="4">ATP-dependent rRNA helicase SPB4</fullName>
    </submittedName>
</protein>
<keyword evidence="4" id="KW-0067">ATP-binding</keyword>
<evidence type="ECO:0000256" key="2">
    <source>
        <dbReference type="SAM" id="MobiDB-lite"/>
    </source>
</evidence>
<evidence type="ECO:0000313" key="4">
    <source>
        <dbReference type="EMBL" id="KAK3913813.1"/>
    </source>
</evidence>
<feature type="coiled-coil region" evidence="1">
    <location>
        <begin position="176"/>
        <end position="210"/>
    </location>
</feature>
<keyword evidence="4" id="KW-0378">Hydrolase</keyword>
<dbReference type="EMBL" id="JAHWGI010000339">
    <property type="protein sequence ID" value="KAK3913813.1"/>
    <property type="molecule type" value="Genomic_DNA"/>
</dbReference>
<feature type="chain" id="PRO_5042214331" evidence="3">
    <location>
        <begin position="33"/>
        <end position="243"/>
    </location>
</feature>
<accession>A0AAE1H3E1</accession>
<evidence type="ECO:0000256" key="1">
    <source>
        <dbReference type="SAM" id="Coils"/>
    </source>
</evidence>
<keyword evidence="5" id="KW-1185">Reference proteome</keyword>
<keyword evidence="4" id="KW-0547">Nucleotide-binding</keyword>
<comment type="caution">
    <text evidence="4">The sequence shown here is derived from an EMBL/GenBank/DDBJ whole genome shotgun (WGS) entry which is preliminary data.</text>
</comment>
<organism evidence="4 5">
    <name type="scientific">Frankliniella fusca</name>
    <dbReference type="NCBI Taxonomy" id="407009"/>
    <lineage>
        <taxon>Eukaryota</taxon>
        <taxon>Metazoa</taxon>
        <taxon>Ecdysozoa</taxon>
        <taxon>Arthropoda</taxon>
        <taxon>Hexapoda</taxon>
        <taxon>Insecta</taxon>
        <taxon>Pterygota</taxon>
        <taxon>Neoptera</taxon>
        <taxon>Paraneoptera</taxon>
        <taxon>Thysanoptera</taxon>
        <taxon>Terebrantia</taxon>
        <taxon>Thripoidea</taxon>
        <taxon>Thripidae</taxon>
        <taxon>Frankliniella</taxon>
    </lineage>
</organism>
<reference evidence="4" key="1">
    <citation type="submission" date="2021-07" db="EMBL/GenBank/DDBJ databases">
        <authorList>
            <person name="Catto M.A."/>
            <person name="Jacobson A."/>
            <person name="Kennedy G."/>
            <person name="Labadie P."/>
            <person name="Hunt B.G."/>
            <person name="Srinivasan R."/>
        </authorList>
    </citation>
    <scope>NUCLEOTIDE SEQUENCE</scope>
    <source>
        <strain evidence="4">PL_HMW_Pooled</strain>
        <tissue evidence="4">Head</tissue>
    </source>
</reference>
<gene>
    <name evidence="4" type="ORF">KUF71_023270</name>
</gene>
<feature type="signal peptide" evidence="3">
    <location>
        <begin position="1"/>
        <end position="32"/>
    </location>
</feature>
<name>A0AAE1H3E1_9NEOP</name>